<keyword evidence="2" id="KW-0472">Membrane</keyword>
<feature type="compositionally biased region" description="Acidic residues" evidence="1">
    <location>
        <begin position="1"/>
        <end position="15"/>
    </location>
</feature>
<keyword evidence="2" id="KW-1133">Transmembrane helix</keyword>
<dbReference type="OMA" id="SHWISLA"/>
<dbReference type="EMBL" id="AGNL01010708">
    <property type="protein sequence ID" value="EJK68914.1"/>
    <property type="molecule type" value="Genomic_DNA"/>
</dbReference>
<evidence type="ECO:0000313" key="4">
    <source>
        <dbReference type="Proteomes" id="UP000266841"/>
    </source>
</evidence>
<dbReference type="PANTHER" id="PTHR36513:SF1">
    <property type="entry name" value="TRANSMEMBRANE PROTEIN"/>
    <property type="match status" value="1"/>
</dbReference>
<evidence type="ECO:0008006" key="5">
    <source>
        <dbReference type="Google" id="ProtNLM"/>
    </source>
</evidence>
<gene>
    <name evidence="3" type="ORF">THAOC_09878</name>
</gene>
<dbReference type="OrthoDB" id="10251508at2759"/>
<protein>
    <recommendedName>
        <fullName evidence="5">Transmembrane protein</fullName>
    </recommendedName>
</protein>
<dbReference type="eggNOG" id="ENOG502RMID">
    <property type="taxonomic scope" value="Eukaryota"/>
</dbReference>
<accession>K0SVC6</accession>
<name>K0SVC6_THAOC</name>
<dbReference type="Pfam" id="PF05990">
    <property type="entry name" value="DUF900"/>
    <property type="match status" value="1"/>
</dbReference>
<reference evidence="3 4" key="1">
    <citation type="journal article" date="2012" name="Genome Biol.">
        <title>Genome and low-iron response of an oceanic diatom adapted to chronic iron limitation.</title>
        <authorList>
            <person name="Lommer M."/>
            <person name="Specht M."/>
            <person name="Roy A.S."/>
            <person name="Kraemer L."/>
            <person name="Andreson R."/>
            <person name="Gutowska M.A."/>
            <person name="Wolf J."/>
            <person name="Bergner S.V."/>
            <person name="Schilhabel M.B."/>
            <person name="Klostermeier U.C."/>
            <person name="Beiko R.G."/>
            <person name="Rosenstiel P."/>
            <person name="Hippler M."/>
            <person name="Laroche J."/>
        </authorList>
    </citation>
    <scope>NUCLEOTIDE SEQUENCE [LARGE SCALE GENOMIC DNA]</scope>
    <source>
        <strain evidence="3 4">CCMP1005</strain>
    </source>
</reference>
<proteinExistence type="predicted"/>
<evidence type="ECO:0000256" key="1">
    <source>
        <dbReference type="SAM" id="MobiDB-lite"/>
    </source>
</evidence>
<evidence type="ECO:0000256" key="2">
    <source>
        <dbReference type="SAM" id="Phobius"/>
    </source>
</evidence>
<feature type="transmembrane region" description="Helical" evidence="2">
    <location>
        <begin position="98"/>
        <end position="121"/>
    </location>
</feature>
<dbReference type="SUPFAM" id="SSF53474">
    <property type="entry name" value="alpha/beta-Hydrolases"/>
    <property type="match status" value="1"/>
</dbReference>
<sequence>MIDDEPPPDDDDDTGPDPRPTKKMQQVYLDMHYRKMQRDLCGTQKKETKVFLAVVVTALGPARFMVVFYWCLVYWPLLTFVTGLVFSELFRVDGGGHILVYFLIAAEVLTIVTFIVVNYIYPKFVTSHWFAVSLSPRRYWNLAVTSYSKNEHKTTFEIEYDGKWGCLARRHHCRYSGQVNGAGLPHGQGVWSDDSYSGEILSGFWEDGKPSSPFKSRQYGGKGNTFVGVRLVYFMATDDSFESTKFYPTNENPPRVGVASVECSVAGDFMSHLPAAELVGEMTVEGENQVSVGSCCLALDQFSRRVDDAKSLKITSTSRGVSVEGHLFDVTGMPFTRRVQQIIVDVASPAPKYESLGFEDETGTADEGNGDEEMAPYSEITAAPSLRVEGWVKAKSKPALIFIPGFNSWLQHSLETFGQMIAMTQLAQNVYPILYEWPAAQVLTYRLASLMSASMNNRKNFLQLIEGLRSEGITDIHIITHSMGVQTLMAAFEDVDGAPSPVAKCFGPAPTLTGPHLSSGLENRLVCRSITLLNPDFPVAPFIERGFQTIRRVSSLITVVGDKGDQALFWSSLINGIFNRLQYSQPSPCDSRKTEAGFHFEHRVGRHIEEMCISAGSGSERMILRQTSIEKSIENASESNGEQDHWLDLDVIDTTGLDTNVNDLRHSAYNVNAILLR</sequence>
<dbReference type="InterPro" id="IPR029058">
    <property type="entry name" value="AB_hydrolase_fold"/>
</dbReference>
<dbReference type="InterPro" id="IPR010297">
    <property type="entry name" value="DUF900_hydrolase"/>
</dbReference>
<dbReference type="Proteomes" id="UP000266841">
    <property type="component" value="Unassembled WGS sequence"/>
</dbReference>
<organism evidence="3 4">
    <name type="scientific">Thalassiosira oceanica</name>
    <name type="common">Marine diatom</name>
    <dbReference type="NCBI Taxonomy" id="159749"/>
    <lineage>
        <taxon>Eukaryota</taxon>
        <taxon>Sar</taxon>
        <taxon>Stramenopiles</taxon>
        <taxon>Ochrophyta</taxon>
        <taxon>Bacillariophyta</taxon>
        <taxon>Coscinodiscophyceae</taxon>
        <taxon>Thalassiosirophycidae</taxon>
        <taxon>Thalassiosirales</taxon>
        <taxon>Thalassiosiraceae</taxon>
        <taxon>Thalassiosira</taxon>
    </lineage>
</organism>
<dbReference type="PANTHER" id="PTHR36513">
    <property type="entry name" value="ABC TRANSMEMBRANE TYPE-1 DOMAIN-CONTAINING PROTEIN"/>
    <property type="match status" value="1"/>
</dbReference>
<keyword evidence="4" id="KW-1185">Reference proteome</keyword>
<feature type="transmembrane region" description="Helical" evidence="2">
    <location>
        <begin position="67"/>
        <end position="86"/>
    </location>
</feature>
<comment type="caution">
    <text evidence="3">The sequence shown here is derived from an EMBL/GenBank/DDBJ whole genome shotgun (WGS) entry which is preliminary data.</text>
</comment>
<keyword evidence="2" id="KW-0812">Transmembrane</keyword>
<dbReference type="AlphaFoldDB" id="K0SVC6"/>
<evidence type="ECO:0000313" key="3">
    <source>
        <dbReference type="EMBL" id="EJK68914.1"/>
    </source>
</evidence>
<feature type="region of interest" description="Disordered" evidence="1">
    <location>
        <begin position="1"/>
        <end position="22"/>
    </location>
</feature>